<dbReference type="Proteomes" id="UP000690515">
    <property type="component" value="Unassembled WGS sequence"/>
</dbReference>
<evidence type="ECO:0000256" key="1">
    <source>
        <dbReference type="ARBA" id="ARBA00011073"/>
    </source>
</evidence>
<dbReference type="InterPro" id="IPR050131">
    <property type="entry name" value="Peptidase_S8_subtilisin-like"/>
</dbReference>
<reference evidence="10 11" key="1">
    <citation type="submission" date="2021-04" db="EMBL/GenBank/DDBJ databases">
        <authorList>
            <person name="Pira H."/>
            <person name="Risdian C."/>
            <person name="Wink J."/>
        </authorList>
    </citation>
    <scope>NUCLEOTIDE SEQUENCE [LARGE SCALE GENOMIC DNA]</scope>
    <source>
        <strain evidence="10 11">WH53</strain>
    </source>
</reference>
<organism evidence="10 11">
    <name type="scientific">Zooshikella harenae</name>
    <dbReference type="NCBI Taxonomy" id="2827238"/>
    <lineage>
        <taxon>Bacteria</taxon>
        <taxon>Pseudomonadati</taxon>
        <taxon>Pseudomonadota</taxon>
        <taxon>Gammaproteobacteria</taxon>
        <taxon>Oceanospirillales</taxon>
        <taxon>Zooshikellaceae</taxon>
        <taxon>Zooshikella</taxon>
    </lineage>
</organism>
<dbReference type="InterPro" id="IPR034176">
    <property type="entry name" value="Peptidases_S8_13"/>
</dbReference>
<feature type="region of interest" description="Disordered" evidence="7">
    <location>
        <begin position="194"/>
        <end position="231"/>
    </location>
</feature>
<evidence type="ECO:0000256" key="6">
    <source>
        <dbReference type="RuleBase" id="RU003355"/>
    </source>
</evidence>
<evidence type="ECO:0000313" key="10">
    <source>
        <dbReference type="EMBL" id="MBU2711223.1"/>
    </source>
</evidence>
<feature type="active site" description="Charge relay system" evidence="5">
    <location>
        <position position="166"/>
    </location>
</feature>
<feature type="signal peptide" evidence="8">
    <location>
        <begin position="1"/>
        <end position="22"/>
    </location>
</feature>
<evidence type="ECO:0000256" key="3">
    <source>
        <dbReference type="ARBA" id="ARBA00022801"/>
    </source>
</evidence>
<gene>
    <name evidence="10" type="ORF">KCG35_09130</name>
</gene>
<comment type="similarity">
    <text evidence="1 5 6">Belongs to the peptidase S8 family.</text>
</comment>
<feature type="chain" id="PRO_5045129042" evidence="8">
    <location>
        <begin position="23"/>
        <end position="488"/>
    </location>
</feature>
<dbReference type="PANTHER" id="PTHR43806">
    <property type="entry name" value="PEPTIDASE S8"/>
    <property type="match status" value="1"/>
</dbReference>
<evidence type="ECO:0000313" key="11">
    <source>
        <dbReference type="Proteomes" id="UP000690515"/>
    </source>
</evidence>
<evidence type="ECO:0000256" key="7">
    <source>
        <dbReference type="SAM" id="MobiDB-lite"/>
    </source>
</evidence>
<dbReference type="Gene3D" id="3.40.50.200">
    <property type="entry name" value="Peptidase S8/S53 domain"/>
    <property type="match status" value="1"/>
</dbReference>
<dbReference type="InterPro" id="IPR022398">
    <property type="entry name" value="Peptidase_S8_His-AS"/>
</dbReference>
<dbReference type="InterPro" id="IPR023827">
    <property type="entry name" value="Peptidase_S8_Asp-AS"/>
</dbReference>
<accession>A0ABS5ZBG5</accession>
<keyword evidence="3 5" id="KW-0378">Hydrolase</keyword>
<dbReference type="PROSITE" id="PS51257">
    <property type="entry name" value="PROKAR_LIPOPROTEIN"/>
    <property type="match status" value="1"/>
</dbReference>
<evidence type="ECO:0000256" key="8">
    <source>
        <dbReference type="SAM" id="SignalP"/>
    </source>
</evidence>
<evidence type="ECO:0000256" key="2">
    <source>
        <dbReference type="ARBA" id="ARBA00022670"/>
    </source>
</evidence>
<name>A0ABS5ZBG5_9GAMM</name>
<dbReference type="PRINTS" id="PR00723">
    <property type="entry name" value="SUBTILISIN"/>
</dbReference>
<dbReference type="RefSeq" id="WP_215819386.1">
    <property type="nucleotide sequence ID" value="NZ_JAGSOY010000016.1"/>
</dbReference>
<evidence type="ECO:0000256" key="5">
    <source>
        <dbReference type="PROSITE-ProRule" id="PRU01240"/>
    </source>
</evidence>
<dbReference type="InterPro" id="IPR015500">
    <property type="entry name" value="Peptidase_S8_subtilisin-rel"/>
</dbReference>
<feature type="active site" description="Charge relay system" evidence="5">
    <location>
        <position position="232"/>
    </location>
</feature>
<dbReference type="PANTHER" id="PTHR43806:SF11">
    <property type="entry name" value="CEREVISIN-RELATED"/>
    <property type="match status" value="1"/>
</dbReference>
<dbReference type="PROSITE" id="PS51892">
    <property type="entry name" value="SUBTILASE"/>
    <property type="match status" value="1"/>
</dbReference>
<proteinExistence type="inferred from homology"/>
<evidence type="ECO:0000256" key="4">
    <source>
        <dbReference type="ARBA" id="ARBA00022825"/>
    </source>
</evidence>
<keyword evidence="4 5" id="KW-0720">Serine protease</keyword>
<dbReference type="PROSITE" id="PS00138">
    <property type="entry name" value="SUBTILASE_SER"/>
    <property type="match status" value="1"/>
</dbReference>
<evidence type="ECO:0000259" key="9">
    <source>
        <dbReference type="Pfam" id="PF00082"/>
    </source>
</evidence>
<dbReference type="InterPro" id="IPR000209">
    <property type="entry name" value="Peptidase_S8/S53_dom"/>
</dbReference>
<dbReference type="CDD" id="cd07496">
    <property type="entry name" value="Peptidases_S8_13"/>
    <property type="match status" value="1"/>
</dbReference>
<keyword evidence="8" id="KW-0732">Signal</keyword>
<dbReference type="EMBL" id="JAGSOY010000016">
    <property type="protein sequence ID" value="MBU2711223.1"/>
    <property type="molecule type" value="Genomic_DNA"/>
</dbReference>
<dbReference type="InterPro" id="IPR023828">
    <property type="entry name" value="Peptidase_S8_Ser-AS"/>
</dbReference>
<dbReference type="PROSITE" id="PS00136">
    <property type="entry name" value="SUBTILASE_ASP"/>
    <property type="match status" value="1"/>
</dbReference>
<dbReference type="InterPro" id="IPR036852">
    <property type="entry name" value="Peptidase_S8/S53_dom_sf"/>
</dbReference>
<sequence length="488" mass="52460">MTKTLCAFVSISIGCLSGGVLAEEVLGIAPKTNRIIIKYKQSTSKKHTGPMSAPAVNVQPRMLAATSGEKLKQLKKIDKNKVIYTLDEQMDVAKVEAIAASLGNDSRIEYAEPDYMMTIQQTHPNDPRYAEQWSYHSNDKVTGGMNLPNAWSITQGSEDVIVAVVDTGIRYHEDLMDNIVPGYDFISDEFVANDGDGRDDNPLDSGDFTRQGECGYSSGQPVPSRDETSSWHGTHVAGTIAAVSNNGIGVAGVAWKSKILPVRVLGRCGGYTSDIVEGMRWAAGLHVDGVPANKYPAQVVNLSLGGESPCSRVYQEAIDDISAKGTTVVVAAGNEGVRINSRNASPANCSGVITVAANNMSGERSYYSNYGDYVDIAAPGGETRVKKYDYMSGDYTWQKRPEGGILSTLNAGQSYPGGDNYDYYQGTSMATPHVAGLVALMYAVNPTIKPSTVRSILKSTARQTDCDECGAGVVNAYQAVKKAKLYYW</sequence>
<dbReference type="Pfam" id="PF00082">
    <property type="entry name" value="Peptidase_S8"/>
    <property type="match status" value="1"/>
</dbReference>
<protein>
    <submittedName>
        <fullName evidence="10">S8 family peptidase</fullName>
    </submittedName>
</protein>
<feature type="active site" description="Charge relay system" evidence="5">
    <location>
        <position position="428"/>
    </location>
</feature>
<keyword evidence="11" id="KW-1185">Reference proteome</keyword>
<feature type="domain" description="Peptidase S8/S53" evidence="9">
    <location>
        <begin position="158"/>
        <end position="465"/>
    </location>
</feature>
<comment type="caution">
    <text evidence="10">The sequence shown here is derived from an EMBL/GenBank/DDBJ whole genome shotgun (WGS) entry which is preliminary data.</text>
</comment>
<keyword evidence="2 5" id="KW-0645">Protease</keyword>
<dbReference type="SUPFAM" id="SSF52743">
    <property type="entry name" value="Subtilisin-like"/>
    <property type="match status" value="1"/>
</dbReference>
<dbReference type="PROSITE" id="PS00137">
    <property type="entry name" value="SUBTILASE_HIS"/>
    <property type="match status" value="1"/>
</dbReference>